<accession>A0A0V0GE78</accession>
<name>A0A0V0GE78_SOLCH</name>
<feature type="non-terminal residue" evidence="1">
    <location>
        <position position="1"/>
    </location>
</feature>
<reference evidence="1" key="1">
    <citation type="submission" date="2015-12" db="EMBL/GenBank/DDBJ databases">
        <title>Gene expression during late stages of embryo sac development: a critical building block for successful pollen-pistil interactions.</title>
        <authorList>
            <person name="Liu Y."/>
            <person name="Joly V."/>
            <person name="Sabar M."/>
            <person name="Matton D.P."/>
        </authorList>
    </citation>
    <scope>NUCLEOTIDE SEQUENCE</scope>
</reference>
<organism evidence="1">
    <name type="scientific">Solanum chacoense</name>
    <name type="common">Chaco potato</name>
    <dbReference type="NCBI Taxonomy" id="4108"/>
    <lineage>
        <taxon>Eukaryota</taxon>
        <taxon>Viridiplantae</taxon>
        <taxon>Streptophyta</taxon>
        <taxon>Embryophyta</taxon>
        <taxon>Tracheophyta</taxon>
        <taxon>Spermatophyta</taxon>
        <taxon>Magnoliopsida</taxon>
        <taxon>eudicotyledons</taxon>
        <taxon>Gunneridae</taxon>
        <taxon>Pentapetalae</taxon>
        <taxon>asterids</taxon>
        <taxon>lamiids</taxon>
        <taxon>Solanales</taxon>
        <taxon>Solanaceae</taxon>
        <taxon>Solanoideae</taxon>
        <taxon>Solaneae</taxon>
        <taxon>Solanum</taxon>
    </lineage>
</organism>
<dbReference type="AlphaFoldDB" id="A0A0V0GE78"/>
<protein>
    <submittedName>
        <fullName evidence="1">Putative ovule protein</fullName>
    </submittedName>
</protein>
<sequence length="61" mass="6709">TTLVNAIRINSIKTISISGVTANLRSVICFQGCRKRIGSIYSILNLLQSTFWQAGSFFGNK</sequence>
<dbReference type="EMBL" id="GEDG01042100">
    <property type="protein sequence ID" value="JAP06253.1"/>
    <property type="molecule type" value="Transcribed_RNA"/>
</dbReference>
<evidence type="ECO:0000313" key="1">
    <source>
        <dbReference type="EMBL" id="JAP06253.1"/>
    </source>
</evidence>
<proteinExistence type="predicted"/>